<keyword evidence="5" id="KW-1185">Reference proteome</keyword>
<dbReference type="PROSITE" id="PS50110">
    <property type="entry name" value="RESPONSE_REGULATORY"/>
    <property type="match status" value="1"/>
</dbReference>
<protein>
    <submittedName>
        <fullName evidence="4">Response regulator</fullName>
    </submittedName>
</protein>
<dbReference type="EMBL" id="JAFMPY010000021">
    <property type="protein sequence ID" value="MBO0905417.1"/>
    <property type="molecule type" value="Genomic_DNA"/>
</dbReference>
<dbReference type="Gene3D" id="3.40.50.2300">
    <property type="match status" value="1"/>
</dbReference>
<dbReference type="Proteomes" id="UP000664288">
    <property type="component" value="Unassembled WGS sequence"/>
</dbReference>
<evidence type="ECO:0000256" key="2">
    <source>
        <dbReference type="PROSITE-ProRule" id="PRU00169"/>
    </source>
</evidence>
<dbReference type="PANTHER" id="PTHR44591:SF21">
    <property type="entry name" value="TWO-COMPONENT RESPONSE REGULATOR"/>
    <property type="match status" value="1"/>
</dbReference>
<dbReference type="PANTHER" id="PTHR44591">
    <property type="entry name" value="STRESS RESPONSE REGULATOR PROTEIN 1"/>
    <property type="match status" value="1"/>
</dbReference>
<feature type="domain" description="Response regulatory" evidence="3">
    <location>
        <begin position="10"/>
        <end position="124"/>
    </location>
</feature>
<feature type="modified residue" description="4-aspartylphosphate" evidence="2">
    <location>
        <position position="62"/>
    </location>
</feature>
<dbReference type="Pfam" id="PF00072">
    <property type="entry name" value="Response_reg"/>
    <property type="match status" value="1"/>
</dbReference>
<dbReference type="RefSeq" id="WP_207352050.1">
    <property type="nucleotide sequence ID" value="NZ_JAFMPY010000021.1"/>
</dbReference>
<sequence length="137" mass="14194">MQGSPERKLRVLVVDDDALVLMHTAAMLNDLGHETVMASGGPEALTCLGESGPSAFDLLVTDQSMPQLDGVELARQVRREWPTMPVILASGYCDPGDATHGVAQGHLLKPFGLGDLRTVIASVVAAETAGTGGAAMA</sequence>
<keyword evidence="1 2" id="KW-0597">Phosphoprotein</keyword>
<organism evidence="4 5">
    <name type="scientific">Jiella sonneratiae</name>
    <dbReference type="NCBI Taxonomy" id="2816856"/>
    <lineage>
        <taxon>Bacteria</taxon>
        <taxon>Pseudomonadati</taxon>
        <taxon>Pseudomonadota</taxon>
        <taxon>Alphaproteobacteria</taxon>
        <taxon>Hyphomicrobiales</taxon>
        <taxon>Aurantimonadaceae</taxon>
        <taxon>Jiella</taxon>
    </lineage>
</organism>
<dbReference type="SUPFAM" id="SSF52172">
    <property type="entry name" value="CheY-like"/>
    <property type="match status" value="1"/>
</dbReference>
<dbReference type="SMART" id="SM00448">
    <property type="entry name" value="REC"/>
    <property type="match status" value="1"/>
</dbReference>
<evidence type="ECO:0000313" key="5">
    <source>
        <dbReference type="Proteomes" id="UP000664288"/>
    </source>
</evidence>
<accession>A0ABS3J6Z2</accession>
<proteinExistence type="predicted"/>
<evidence type="ECO:0000256" key="1">
    <source>
        <dbReference type="ARBA" id="ARBA00022553"/>
    </source>
</evidence>
<comment type="caution">
    <text evidence="4">The sequence shown here is derived from an EMBL/GenBank/DDBJ whole genome shotgun (WGS) entry which is preliminary data.</text>
</comment>
<evidence type="ECO:0000259" key="3">
    <source>
        <dbReference type="PROSITE" id="PS50110"/>
    </source>
</evidence>
<evidence type="ECO:0000313" key="4">
    <source>
        <dbReference type="EMBL" id="MBO0905417.1"/>
    </source>
</evidence>
<dbReference type="InterPro" id="IPR001789">
    <property type="entry name" value="Sig_transdc_resp-reg_receiver"/>
</dbReference>
<reference evidence="4 5" key="1">
    <citation type="submission" date="2021-03" db="EMBL/GenBank/DDBJ databases">
        <title>Whole genome sequence of Jiella sp. MQZ13P-4.</title>
        <authorList>
            <person name="Tuo L."/>
        </authorList>
    </citation>
    <scope>NUCLEOTIDE SEQUENCE [LARGE SCALE GENOMIC DNA]</scope>
    <source>
        <strain evidence="4 5">MQZ13P-4</strain>
    </source>
</reference>
<gene>
    <name evidence="4" type="ORF">J1C47_17370</name>
</gene>
<dbReference type="InterPro" id="IPR011006">
    <property type="entry name" value="CheY-like_superfamily"/>
</dbReference>
<dbReference type="InterPro" id="IPR050595">
    <property type="entry name" value="Bact_response_regulator"/>
</dbReference>
<name>A0ABS3J6Z2_9HYPH</name>